<reference evidence="4" key="3">
    <citation type="submission" date="2025-09" db="UniProtKB">
        <authorList>
            <consortium name="Ensembl"/>
        </authorList>
    </citation>
    <scope>IDENTIFICATION</scope>
</reference>
<accession>A0A2I3HVD2</accession>
<dbReference type="AlphaFoldDB" id="A0A2I3HVD2"/>
<dbReference type="SUPFAM" id="SSF55418">
    <property type="entry name" value="eIF4e-like"/>
    <property type="match status" value="1"/>
</dbReference>
<dbReference type="PANTHER" id="PTHR31977">
    <property type="entry name" value="UPF0696 PROTEIN C11ORF68"/>
    <property type="match status" value="1"/>
</dbReference>
<dbReference type="Gene3D" id="3.30.760.10">
    <property type="entry name" value="RNA Cap, Translation Initiation Factor Eif4e"/>
    <property type="match status" value="1"/>
</dbReference>
<feature type="compositionally biased region" description="Basic and acidic residues" evidence="3">
    <location>
        <begin position="35"/>
        <end position="45"/>
    </location>
</feature>
<feature type="compositionally biased region" description="Low complexity" evidence="3">
    <location>
        <begin position="1"/>
        <end position="11"/>
    </location>
</feature>
<dbReference type="OMA" id="WIAIYGP"/>
<dbReference type="EMBL" id="ADFV01079661">
    <property type="status" value="NOT_ANNOTATED_CDS"/>
    <property type="molecule type" value="Genomic_DNA"/>
</dbReference>
<evidence type="ECO:0000256" key="3">
    <source>
        <dbReference type="SAM" id="MobiDB-lite"/>
    </source>
</evidence>
<reference evidence="4 5" key="1">
    <citation type="submission" date="2012-10" db="EMBL/GenBank/DDBJ databases">
        <authorList>
            <consortium name="Gibbon Genome Sequencing Consortium"/>
        </authorList>
    </citation>
    <scope>NUCLEOTIDE SEQUENCE [LARGE SCALE GENOMIC DNA]</scope>
</reference>
<keyword evidence="5" id="KW-1185">Reference proteome</keyword>
<reference evidence="4" key="2">
    <citation type="submission" date="2025-08" db="UniProtKB">
        <authorList>
            <consortium name="Ensembl"/>
        </authorList>
    </citation>
    <scope>IDENTIFICATION</scope>
</reference>
<dbReference type="Proteomes" id="UP000001073">
    <property type="component" value="Chromosome 4"/>
</dbReference>
<evidence type="ECO:0000313" key="4">
    <source>
        <dbReference type="Ensembl" id="ENSNLEP00000047569.1"/>
    </source>
</evidence>
<dbReference type="Pfam" id="PF08939">
    <property type="entry name" value="Bles03"/>
    <property type="match status" value="1"/>
</dbReference>
<organism evidence="4 5">
    <name type="scientific">Nomascus leucogenys</name>
    <name type="common">Northern white-cheeked gibbon</name>
    <name type="synonym">Hylobates leucogenys</name>
    <dbReference type="NCBI Taxonomy" id="61853"/>
    <lineage>
        <taxon>Eukaryota</taxon>
        <taxon>Metazoa</taxon>
        <taxon>Chordata</taxon>
        <taxon>Craniata</taxon>
        <taxon>Vertebrata</taxon>
        <taxon>Euteleostomi</taxon>
        <taxon>Mammalia</taxon>
        <taxon>Eutheria</taxon>
        <taxon>Euarchontoglires</taxon>
        <taxon>Primates</taxon>
        <taxon>Haplorrhini</taxon>
        <taxon>Catarrhini</taxon>
        <taxon>Hylobatidae</taxon>
        <taxon>Nomascus</taxon>
    </lineage>
</organism>
<gene>
    <name evidence="4" type="primary">C11orf68</name>
    <name evidence="4" type="synonym">C4H11orf68</name>
</gene>
<sequence>MAAAAAAAVAGVGRGGGGAEPRQERSRARGWAGVERSEGRSRMEPGEELEEEDSPGGREDGFTAEHLAAEAMAADMDPWLVFDARTALATELDAWLAKYPPSQVTRYGDPGSPNSEPVGWIAVYGQGYSPNSGDVQGLQAAWEALQTSGRPITPGTLRQLAITHHVLSGKWLMHLAPGFKLDHAWAGIARAVVEGRLQVAKVSPRAKEGGRQVICVYTDDFTDRLGVLEADSAIRAAGIKCLLTYKPDVYTYLGIYRANRWHLCPTLYESRFQLGGSARGSRVLDRANNVELT</sequence>
<dbReference type="GeneTree" id="ENSGT00390000011640"/>
<dbReference type="InterPro" id="IPR015034">
    <property type="entry name" value="Bles03"/>
</dbReference>
<feature type="region of interest" description="Disordered" evidence="3">
    <location>
        <begin position="1"/>
        <end position="61"/>
    </location>
</feature>
<dbReference type="FunCoup" id="A0A2I3HVD2">
    <property type="interactions" value="914"/>
</dbReference>
<proteinExistence type="inferred from homology"/>
<dbReference type="InterPro" id="IPR023398">
    <property type="entry name" value="TIF_eIF4e-like"/>
</dbReference>
<evidence type="ECO:0000256" key="1">
    <source>
        <dbReference type="ARBA" id="ARBA00010568"/>
    </source>
</evidence>
<dbReference type="InParanoid" id="A0A2I3HVD2"/>
<name>A0A2I3HVD2_NOMLE</name>
<evidence type="ECO:0000313" key="5">
    <source>
        <dbReference type="Proteomes" id="UP000001073"/>
    </source>
</evidence>
<evidence type="ECO:0000256" key="2">
    <source>
        <dbReference type="ARBA" id="ARBA00075565"/>
    </source>
</evidence>
<dbReference type="PANTHER" id="PTHR31977:SF1">
    <property type="entry name" value="UPF0696 PROTEIN C11ORF68"/>
    <property type="match status" value="1"/>
</dbReference>
<protein>
    <recommendedName>
        <fullName evidence="2">Basophilic leukemia-expressed protein Bles03</fullName>
    </recommendedName>
</protein>
<dbReference type="OrthoDB" id="10067381at2759"/>
<comment type="similarity">
    <text evidence="1">Belongs to the UPF0696 family.</text>
</comment>
<dbReference type="Ensembl" id="ENSNLET00000037791.1">
    <property type="protein sequence ID" value="ENSNLEP00000047569.1"/>
    <property type="gene ID" value="ENSNLEG00000036143.1"/>
</dbReference>
<dbReference type="FunFam" id="3.30.760.10:FF:000005">
    <property type="entry name" value="UPF0696 protein C11orf68 homolog"/>
    <property type="match status" value="1"/>
</dbReference>